<dbReference type="FunFam" id="3.30.70.330:FF:000383">
    <property type="entry name" value="Sex lethal, isoform D"/>
    <property type="match status" value="1"/>
</dbReference>
<reference evidence="6" key="1">
    <citation type="submission" date="2021-01" db="EMBL/GenBank/DDBJ databases">
        <authorList>
            <person name="Corre E."/>
            <person name="Pelletier E."/>
            <person name="Niang G."/>
            <person name="Scheremetjew M."/>
            <person name="Finn R."/>
            <person name="Kale V."/>
            <person name="Holt S."/>
            <person name="Cochrane G."/>
            <person name="Meng A."/>
            <person name="Brown T."/>
            <person name="Cohen L."/>
        </authorList>
    </citation>
    <scope>NUCLEOTIDE SEQUENCE</scope>
    <source>
        <strain evidence="6">308</strain>
    </source>
</reference>
<feature type="domain" description="RRM" evidence="5">
    <location>
        <begin position="376"/>
        <end position="454"/>
    </location>
</feature>
<dbReference type="PROSITE" id="PS50102">
    <property type="entry name" value="RRM"/>
    <property type="match status" value="1"/>
</dbReference>
<dbReference type="Pfam" id="PF00076">
    <property type="entry name" value="RRM_1"/>
    <property type="match status" value="1"/>
</dbReference>
<dbReference type="SMART" id="SM00360">
    <property type="entry name" value="RRM"/>
    <property type="match status" value="1"/>
</dbReference>
<dbReference type="GO" id="GO:0005737">
    <property type="term" value="C:cytoplasm"/>
    <property type="evidence" value="ECO:0007669"/>
    <property type="project" value="UniProtKB-ARBA"/>
</dbReference>
<organism evidence="6">
    <name type="scientific">Corethron hystrix</name>
    <dbReference type="NCBI Taxonomy" id="216773"/>
    <lineage>
        <taxon>Eukaryota</taxon>
        <taxon>Sar</taxon>
        <taxon>Stramenopiles</taxon>
        <taxon>Ochrophyta</taxon>
        <taxon>Bacillariophyta</taxon>
        <taxon>Coscinodiscophyceae</taxon>
        <taxon>Corethrophycidae</taxon>
        <taxon>Corethrales</taxon>
        <taxon>Corethraceae</taxon>
        <taxon>Corethron</taxon>
    </lineage>
</organism>
<feature type="compositionally biased region" description="Low complexity" evidence="4">
    <location>
        <begin position="295"/>
        <end position="316"/>
    </location>
</feature>
<dbReference type="AlphaFoldDB" id="A0A7S1BJF3"/>
<dbReference type="SUPFAM" id="SSF54928">
    <property type="entry name" value="RNA-binding domain, RBD"/>
    <property type="match status" value="1"/>
</dbReference>
<evidence type="ECO:0000256" key="2">
    <source>
        <dbReference type="ARBA" id="ARBA00022884"/>
    </source>
</evidence>
<feature type="region of interest" description="Disordered" evidence="4">
    <location>
        <begin position="268"/>
        <end position="324"/>
    </location>
</feature>
<dbReference type="CDD" id="cd12362">
    <property type="entry name" value="RRM3_CELF1-6"/>
    <property type="match status" value="1"/>
</dbReference>
<dbReference type="InterPro" id="IPR012677">
    <property type="entry name" value="Nucleotide-bd_a/b_plait_sf"/>
</dbReference>
<dbReference type="GO" id="GO:0010629">
    <property type="term" value="P:negative regulation of gene expression"/>
    <property type="evidence" value="ECO:0007669"/>
    <property type="project" value="UniProtKB-ARBA"/>
</dbReference>
<evidence type="ECO:0000259" key="5">
    <source>
        <dbReference type="PROSITE" id="PS50102"/>
    </source>
</evidence>
<evidence type="ECO:0000313" key="6">
    <source>
        <dbReference type="EMBL" id="CAD8889192.1"/>
    </source>
</evidence>
<protein>
    <recommendedName>
        <fullName evidence="5">RRM domain-containing protein</fullName>
    </recommendedName>
</protein>
<dbReference type="GO" id="GO:0003729">
    <property type="term" value="F:mRNA binding"/>
    <property type="evidence" value="ECO:0007669"/>
    <property type="project" value="UniProtKB-ARBA"/>
</dbReference>
<feature type="region of interest" description="Disordered" evidence="4">
    <location>
        <begin position="451"/>
        <end position="505"/>
    </location>
</feature>
<feature type="region of interest" description="Disordered" evidence="4">
    <location>
        <begin position="52"/>
        <end position="119"/>
    </location>
</feature>
<gene>
    <name evidence="6" type="ORF">CHYS00102_LOCUS16395</name>
</gene>
<dbReference type="GO" id="GO:0009967">
    <property type="term" value="P:positive regulation of signal transduction"/>
    <property type="evidence" value="ECO:0007669"/>
    <property type="project" value="UniProtKB-ARBA"/>
</dbReference>
<evidence type="ECO:0000256" key="3">
    <source>
        <dbReference type="PROSITE-ProRule" id="PRU00176"/>
    </source>
</evidence>
<dbReference type="Gene3D" id="3.30.70.330">
    <property type="match status" value="1"/>
</dbReference>
<name>A0A7S1BJF3_9STRA</name>
<feature type="region of interest" description="Disordered" evidence="4">
    <location>
        <begin position="532"/>
        <end position="565"/>
    </location>
</feature>
<feature type="compositionally biased region" description="Basic residues" evidence="4">
    <location>
        <begin position="451"/>
        <end position="464"/>
    </location>
</feature>
<keyword evidence="1" id="KW-0677">Repeat</keyword>
<accession>A0A7S1BJF3</accession>
<evidence type="ECO:0000256" key="1">
    <source>
        <dbReference type="ARBA" id="ARBA00022737"/>
    </source>
</evidence>
<feature type="compositionally biased region" description="Basic and acidic residues" evidence="4">
    <location>
        <begin position="52"/>
        <end position="67"/>
    </location>
</feature>
<dbReference type="InterPro" id="IPR052462">
    <property type="entry name" value="SLIRP/GR-RBP-like"/>
</dbReference>
<dbReference type="PANTHER" id="PTHR48027">
    <property type="entry name" value="HETEROGENEOUS NUCLEAR RIBONUCLEOPROTEIN 87F-RELATED"/>
    <property type="match status" value="1"/>
</dbReference>
<dbReference type="InterPro" id="IPR035979">
    <property type="entry name" value="RBD_domain_sf"/>
</dbReference>
<proteinExistence type="predicted"/>
<dbReference type="InterPro" id="IPR000504">
    <property type="entry name" value="RRM_dom"/>
</dbReference>
<feature type="compositionally biased region" description="Basic and acidic residues" evidence="4">
    <location>
        <begin position="532"/>
        <end position="546"/>
    </location>
</feature>
<evidence type="ECO:0000256" key="4">
    <source>
        <dbReference type="SAM" id="MobiDB-lite"/>
    </source>
</evidence>
<dbReference type="EMBL" id="HBFR01022840">
    <property type="protein sequence ID" value="CAD8889192.1"/>
    <property type="molecule type" value="Transcribed_RNA"/>
</dbReference>
<sequence>MHFINHFNSLQSNSKFLQLRFFWFSPSKYFLQFYLSYTSICITKSDPQCSRPDDIIHESKSQPDPHHSNSHTRTTDNSTKGEESSSEPSSPSTQNAFLPPHLRKNKSQNNLHQFSSRKRTVPTIASANLCSPSISLHPLQQYHHQQHFHPGRDASLSNHQIWQQLHFASLPTSTHFNVHATNSEESELLHHHHHHAHAAFMMPPPLHHYPPPSSSPPLHPMPYLDYYGGAANIAATGSSDNPSLPLHLSSFPHPTQMGVVPPPPMFDPIAGGTDCGKPEEFDAPPPSHPQIHQLSGVGVPPLSSSPPSHYMPSSLMGPSAVSTCGPAPVPQSSLFMEGQQTDPYVHYNSLVAQPGSCNPGPPLYFYPNTKRGPHGANLFVFHIPDDFTNRDMYELFGPHGTLVSVRIMTEEGSNRNLGYGFVSFSHSEDAANAILALNGCLIKNKRLKVQHKQAKGGKYRRRQRQQNNLNNQRVSAPLGGVPSGSSDLGDDSTALDPQDPPLTTVRCNHRVGQVSTEHRTATLSAVAHLANEKSANEEDQAAHDTSAETPISDAPVNPSSHTPTVQELVLDESSTKSKIDLKDISKALRDLNDTISNV</sequence>
<keyword evidence="2 3" id="KW-0694">RNA-binding</keyword>